<dbReference type="EMBL" id="BMZM01000001">
    <property type="protein sequence ID" value="GHC17793.1"/>
    <property type="molecule type" value="Genomic_DNA"/>
</dbReference>
<sequence>MHQGLDTIPDCPLILAFTDLSFEQLQEKRLSHCFYKKLFIFSGLWLVKKYPICLERPEYGDFETFFIRYKQAYPQIVWTMNGAFRSGDIQSDVKI</sequence>
<gene>
    <name evidence="1" type="ORF">GCM10010082_06340</name>
</gene>
<evidence type="ECO:0000313" key="1">
    <source>
        <dbReference type="EMBL" id="GHC17793.1"/>
    </source>
</evidence>
<name>A0ABQ3FC51_9GAMM</name>
<comment type="caution">
    <text evidence="1">The sequence shown here is derived from an EMBL/GenBank/DDBJ whole genome shotgun (WGS) entry which is preliminary data.</text>
</comment>
<evidence type="ECO:0000313" key="2">
    <source>
        <dbReference type="Proteomes" id="UP000604243"/>
    </source>
</evidence>
<keyword evidence="2" id="KW-1185">Reference proteome</keyword>
<protein>
    <submittedName>
        <fullName evidence="1">Uncharacterized protein</fullName>
    </submittedName>
</protein>
<dbReference type="Proteomes" id="UP000604243">
    <property type="component" value="Unassembled WGS sequence"/>
</dbReference>
<accession>A0ABQ3FC51</accession>
<organism evidence="1 2">
    <name type="scientific">Kushneria pakistanensis</name>
    <dbReference type="NCBI Taxonomy" id="1508770"/>
    <lineage>
        <taxon>Bacteria</taxon>
        <taxon>Pseudomonadati</taxon>
        <taxon>Pseudomonadota</taxon>
        <taxon>Gammaproteobacteria</taxon>
        <taxon>Oceanospirillales</taxon>
        <taxon>Halomonadaceae</taxon>
        <taxon>Kushneria</taxon>
    </lineage>
</organism>
<reference evidence="2" key="1">
    <citation type="journal article" date="2019" name="Int. J. Syst. Evol. Microbiol.">
        <title>The Global Catalogue of Microorganisms (GCM) 10K type strain sequencing project: providing services to taxonomists for standard genome sequencing and annotation.</title>
        <authorList>
            <consortium name="The Broad Institute Genomics Platform"/>
            <consortium name="The Broad Institute Genome Sequencing Center for Infectious Disease"/>
            <person name="Wu L."/>
            <person name="Ma J."/>
        </authorList>
    </citation>
    <scope>NUCLEOTIDE SEQUENCE [LARGE SCALE GENOMIC DNA]</scope>
    <source>
        <strain evidence="2">KCTC 42082</strain>
    </source>
</reference>
<proteinExistence type="predicted"/>